<comment type="caution">
    <text evidence="1">The sequence shown here is derived from an EMBL/GenBank/DDBJ whole genome shotgun (WGS) entry which is preliminary data.</text>
</comment>
<accession>A0A9P4V2N4</accession>
<evidence type="ECO:0000313" key="2">
    <source>
        <dbReference type="Proteomes" id="UP000799444"/>
    </source>
</evidence>
<name>A0A9P4V2N4_9PLEO</name>
<proteinExistence type="predicted"/>
<dbReference type="AlphaFoldDB" id="A0A9P4V2N4"/>
<reference evidence="1" key="1">
    <citation type="journal article" date="2020" name="Stud. Mycol.">
        <title>101 Dothideomycetes genomes: a test case for predicting lifestyles and emergence of pathogens.</title>
        <authorList>
            <person name="Haridas S."/>
            <person name="Albert R."/>
            <person name="Binder M."/>
            <person name="Bloem J."/>
            <person name="Labutti K."/>
            <person name="Salamov A."/>
            <person name="Andreopoulos B."/>
            <person name="Baker S."/>
            <person name="Barry K."/>
            <person name="Bills G."/>
            <person name="Bluhm B."/>
            <person name="Cannon C."/>
            <person name="Castanera R."/>
            <person name="Culley D."/>
            <person name="Daum C."/>
            <person name="Ezra D."/>
            <person name="Gonzalez J."/>
            <person name="Henrissat B."/>
            <person name="Kuo A."/>
            <person name="Liang C."/>
            <person name="Lipzen A."/>
            <person name="Lutzoni F."/>
            <person name="Magnuson J."/>
            <person name="Mondo S."/>
            <person name="Nolan M."/>
            <person name="Ohm R."/>
            <person name="Pangilinan J."/>
            <person name="Park H.-J."/>
            <person name="Ramirez L."/>
            <person name="Alfaro M."/>
            <person name="Sun H."/>
            <person name="Tritt A."/>
            <person name="Yoshinaga Y."/>
            <person name="Zwiers L.-H."/>
            <person name="Turgeon B."/>
            <person name="Goodwin S."/>
            <person name="Spatafora J."/>
            <person name="Crous P."/>
            <person name="Grigoriev I."/>
        </authorList>
    </citation>
    <scope>NUCLEOTIDE SEQUENCE</scope>
    <source>
        <strain evidence="1">CBS 125425</strain>
    </source>
</reference>
<evidence type="ECO:0000313" key="1">
    <source>
        <dbReference type="EMBL" id="KAF2733500.1"/>
    </source>
</evidence>
<protein>
    <submittedName>
        <fullName evidence="1">Uncharacterized protein</fullName>
    </submittedName>
</protein>
<organism evidence="1 2">
    <name type="scientific">Polyplosphaeria fusca</name>
    <dbReference type="NCBI Taxonomy" id="682080"/>
    <lineage>
        <taxon>Eukaryota</taxon>
        <taxon>Fungi</taxon>
        <taxon>Dikarya</taxon>
        <taxon>Ascomycota</taxon>
        <taxon>Pezizomycotina</taxon>
        <taxon>Dothideomycetes</taxon>
        <taxon>Pleosporomycetidae</taxon>
        <taxon>Pleosporales</taxon>
        <taxon>Tetraplosphaeriaceae</taxon>
        <taxon>Polyplosphaeria</taxon>
    </lineage>
</organism>
<dbReference type="Proteomes" id="UP000799444">
    <property type="component" value="Unassembled WGS sequence"/>
</dbReference>
<gene>
    <name evidence="1" type="ORF">EJ04DRAFT_270479</name>
</gene>
<keyword evidence="2" id="KW-1185">Reference proteome</keyword>
<sequence>MDSLFGLDSVSMPSRYFSLGSFFRQVSTLLETGMEDRPWTPGWGCSLIPCTLVWAVRLGRHKRLQVYREIRRRSQATGLFNGRLSKVSHIVYTLWCHVHILHVQLCKTMVDSFLTHLPPRLPLRFSAARTAKILMHHSIIISVDRTIRLSTPRS</sequence>
<dbReference type="EMBL" id="ML996160">
    <property type="protein sequence ID" value="KAF2733500.1"/>
    <property type="molecule type" value="Genomic_DNA"/>
</dbReference>